<dbReference type="SUPFAM" id="SSF51182">
    <property type="entry name" value="RmlC-like cupins"/>
    <property type="match status" value="1"/>
</dbReference>
<comment type="caution">
    <text evidence="8">The sequence shown here is derived from an EMBL/GenBank/DDBJ whole genome shotgun (WGS) entry which is preliminary data.</text>
</comment>
<dbReference type="PROSITE" id="PS01032">
    <property type="entry name" value="PPM_1"/>
    <property type="match status" value="1"/>
</dbReference>
<organism evidence="8 9">
    <name type="scientific">Aphanomyces astaci</name>
    <name type="common">Crayfish plague agent</name>
    <dbReference type="NCBI Taxonomy" id="112090"/>
    <lineage>
        <taxon>Eukaryota</taxon>
        <taxon>Sar</taxon>
        <taxon>Stramenopiles</taxon>
        <taxon>Oomycota</taxon>
        <taxon>Saprolegniomycetes</taxon>
        <taxon>Saprolegniales</taxon>
        <taxon>Verrucalvaceae</taxon>
        <taxon>Aphanomyces</taxon>
    </lineage>
</organism>
<dbReference type="VEuPathDB" id="FungiDB:H257_14265"/>
<evidence type="ECO:0000313" key="9">
    <source>
        <dbReference type="Proteomes" id="UP000265427"/>
    </source>
</evidence>
<dbReference type="InterPro" id="IPR001932">
    <property type="entry name" value="PPM-type_phosphatase-like_dom"/>
</dbReference>
<dbReference type="CDD" id="cd00143">
    <property type="entry name" value="PP2Cc"/>
    <property type="match status" value="1"/>
</dbReference>
<evidence type="ECO:0000313" key="8">
    <source>
        <dbReference type="EMBL" id="RHY11729.1"/>
    </source>
</evidence>
<keyword evidence="4 5" id="KW-0904">Protein phosphatase</keyword>
<dbReference type="AlphaFoldDB" id="A0A397B0R4"/>
<dbReference type="InterPro" id="IPR015655">
    <property type="entry name" value="PP2C"/>
</dbReference>
<evidence type="ECO:0000256" key="4">
    <source>
        <dbReference type="ARBA" id="ARBA00022912"/>
    </source>
</evidence>
<protein>
    <recommendedName>
        <fullName evidence="7">PPM-type phosphatase domain-containing protein</fullName>
    </recommendedName>
</protein>
<dbReference type="Gene3D" id="3.60.40.10">
    <property type="entry name" value="PPM-type phosphatase domain"/>
    <property type="match status" value="1"/>
</dbReference>
<dbReference type="InterPro" id="IPR010282">
    <property type="entry name" value="Uncharacterised_HutD/Ves"/>
</dbReference>
<evidence type="ECO:0000256" key="6">
    <source>
        <dbReference type="SAM" id="MobiDB-lite"/>
    </source>
</evidence>
<evidence type="ECO:0000256" key="3">
    <source>
        <dbReference type="ARBA" id="ARBA00022801"/>
    </source>
</evidence>
<evidence type="ECO:0000259" key="7">
    <source>
        <dbReference type="PROSITE" id="PS51746"/>
    </source>
</evidence>
<evidence type="ECO:0000256" key="5">
    <source>
        <dbReference type="RuleBase" id="RU003465"/>
    </source>
</evidence>
<dbReference type="Pfam" id="PF00481">
    <property type="entry name" value="PP2C"/>
    <property type="match status" value="1"/>
</dbReference>
<dbReference type="InterPro" id="IPR036457">
    <property type="entry name" value="PPM-type-like_dom_sf"/>
</dbReference>
<dbReference type="Proteomes" id="UP000265427">
    <property type="component" value="Unassembled WGS sequence"/>
</dbReference>
<accession>A0A397B0R4</accession>
<dbReference type="GO" id="GO:0046872">
    <property type="term" value="F:metal ion binding"/>
    <property type="evidence" value="ECO:0007669"/>
    <property type="project" value="UniProtKB-KW"/>
</dbReference>
<dbReference type="PROSITE" id="PS51746">
    <property type="entry name" value="PPM_2"/>
    <property type="match status" value="1"/>
</dbReference>
<keyword evidence="3 5" id="KW-0378">Hydrolase</keyword>
<dbReference type="InterPro" id="IPR014710">
    <property type="entry name" value="RmlC-like_jellyroll"/>
</dbReference>
<feature type="compositionally biased region" description="Low complexity" evidence="6">
    <location>
        <begin position="1"/>
        <end position="20"/>
    </location>
</feature>
<dbReference type="SUPFAM" id="SSF81606">
    <property type="entry name" value="PP2C-like"/>
    <property type="match status" value="1"/>
</dbReference>
<dbReference type="InterPro" id="IPR011051">
    <property type="entry name" value="RmlC_Cupin_sf"/>
</dbReference>
<feature type="compositionally biased region" description="Polar residues" evidence="6">
    <location>
        <begin position="146"/>
        <end position="156"/>
    </location>
</feature>
<dbReference type="PANTHER" id="PTHR47992">
    <property type="entry name" value="PROTEIN PHOSPHATASE"/>
    <property type="match status" value="1"/>
</dbReference>
<keyword evidence="2" id="KW-0479">Metal-binding</keyword>
<proteinExistence type="inferred from homology"/>
<comment type="similarity">
    <text evidence="5">Belongs to the PP2C family.</text>
</comment>
<sequence length="612" mass="65493">MGCCQSTSSVSTPATTVEASVDSHTPTSSIFRPTPLSPCYDSSDVIPRPRRLSRSPHVPARIQVTMDDPSMTSFYRNLKTTRGEVTTSTSAALSSCEHLLNLPHISSSLKGLKRPAPARSKHRDVMSIFGEKGYILESSHVASDVNTPTSSISSQQPLSPTLPVTSTSSSHIHIPSLSISYGAASIAGRRATNEDRVACYLHEDNACQIGYFAVYDGHGGPNVADFLSTHLHQHVFAHVEAHPSESLDAALSVSMLATDALIYNQAINHGSTAIAMLVDGTTMAFASLGDSQAILSSNDGRDVVDLCRTHRPSDTAERDRIIAAKGSVVDGRIFGVLGVSRAFGDNDLKTSKGAFKDKFNGDIVGGTPDVRLHRMRPDDDFVVLACDGVFDVMAPSELAAFVHTRLNAHGDVQVTCDEVVAHALRLGSTDNLSVNGGGVTRQLVAWPSAATEWIVRVSIADVEHDGPFSLFEGIRRWFGVLEGVGVRLFESIDVVVGDALYEFDGALAPSCSLLDGRRVRDFNIMLREGPGRKLHVVDAKASPALTVDASTQWVGLFTVDGGLLRQQGPSDVTTVELPKMGLAWLDNVHDLSLYTLVGAGSGVAYWLVLLLP</sequence>
<comment type="subcellular location">
    <subcellularLocation>
        <location evidence="1">Membrane</location>
        <topology evidence="1">Peripheral membrane protein</topology>
    </subcellularLocation>
</comment>
<dbReference type="Gene3D" id="2.60.120.10">
    <property type="entry name" value="Jelly Rolls"/>
    <property type="match status" value="1"/>
</dbReference>
<evidence type="ECO:0000256" key="2">
    <source>
        <dbReference type="ARBA" id="ARBA00022723"/>
    </source>
</evidence>
<dbReference type="InterPro" id="IPR000222">
    <property type="entry name" value="PP2C_BS"/>
</dbReference>
<dbReference type="Pfam" id="PF05962">
    <property type="entry name" value="HutD"/>
    <property type="match status" value="1"/>
</dbReference>
<evidence type="ECO:0000256" key="1">
    <source>
        <dbReference type="ARBA" id="ARBA00004170"/>
    </source>
</evidence>
<dbReference type="SMART" id="SM00332">
    <property type="entry name" value="PP2Cc"/>
    <property type="match status" value="1"/>
</dbReference>
<dbReference type="EMBL" id="QUSZ01004988">
    <property type="protein sequence ID" value="RHY11729.1"/>
    <property type="molecule type" value="Genomic_DNA"/>
</dbReference>
<gene>
    <name evidence="8" type="ORF">DYB36_001517</name>
</gene>
<feature type="compositionally biased region" description="Polar residues" evidence="6">
    <location>
        <begin position="22"/>
        <end position="31"/>
    </location>
</feature>
<name>A0A397B0R4_APHAT</name>
<feature type="region of interest" description="Disordered" evidence="6">
    <location>
        <begin position="1"/>
        <end position="35"/>
    </location>
</feature>
<dbReference type="VEuPathDB" id="FungiDB:H257_14264"/>
<feature type="region of interest" description="Disordered" evidence="6">
    <location>
        <begin position="146"/>
        <end position="165"/>
    </location>
</feature>
<dbReference type="GO" id="GO:0004722">
    <property type="term" value="F:protein serine/threonine phosphatase activity"/>
    <property type="evidence" value="ECO:0007669"/>
    <property type="project" value="InterPro"/>
</dbReference>
<dbReference type="GO" id="GO:0016020">
    <property type="term" value="C:membrane"/>
    <property type="evidence" value="ECO:0007669"/>
    <property type="project" value="UniProtKB-SubCell"/>
</dbReference>
<reference evidence="8 9" key="1">
    <citation type="submission" date="2018-08" db="EMBL/GenBank/DDBJ databases">
        <title>Aphanomyces genome sequencing and annotation.</title>
        <authorList>
            <person name="Minardi D."/>
            <person name="Oidtmann B."/>
            <person name="Van Der Giezen M."/>
            <person name="Studholme D.J."/>
        </authorList>
    </citation>
    <scope>NUCLEOTIDE SEQUENCE [LARGE SCALE GENOMIC DNA]</scope>
    <source>
        <strain evidence="8 9">Kv</strain>
    </source>
</reference>
<feature type="domain" description="PPM-type phosphatase" evidence="7">
    <location>
        <begin position="180"/>
        <end position="439"/>
    </location>
</feature>